<gene>
    <name evidence="1" type="ORF">DI626_06410</name>
</gene>
<evidence type="ECO:0000313" key="2">
    <source>
        <dbReference type="Proteomes" id="UP000249557"/>
    </source>
</evidence>
<proteinExistence type="predicted"/>
<sequence length="62" mass="6916">MSQDQPKTALQEAYDLARQNPGKTVILSSSIEKGTSIQVSDTAIIQDTERRKLFSSTHNCNY</sequence>
<dbReference type="AlphaFoldDB" id="A0A2W5BTH3"/>
<protein>
    <submittedName>
        <fullName evidence="1">Uncharacterized protein</fullName>
    </submittedName>
</protein>
<name>A0A2W5BTH3_9BACT</name>
<evidence type="ECO:0000313" key="1">
    <source>
        <dbReference type="EMBL" id="PZO86501.1"/>
    </source>
</evidence>
<reference evidence="1 2" key="1">
    <citation type="submission" date="2017-08" db="EMBL/GenBank/DDBJ databases">
        <title>Infants hospitalized years apart are colonized by the same room-sourced microbial strains.</title>
        <authorList>
            <person name="Brooks B."/>
            <person name="Olm M.R."/>
            <person name="Firek B.A."/>
            <person name="Baker R."/>
            <person name="Thomas B.C."/>
            <person name="Morowitz M.J."/>
            <person name="Banfield J.F."/>
        </authorList>
    </citation>
    <scope>NUCLEOTIDE SEQUENCE [LARGE SCALE GENOMIC DNA]</scope>
    <source>
        <strain evidence="1">S2_018_000_R2_104</strain>
    </source>
</reference>
<comment type="caution">
    <text evidence="1">The sequence shown here is derived from an EMBL/GenBank/DDBJ whole genome shotgun (WGS) entry which is preliminary data.</text>
</comment>
<organism evidence="1 2">
    <name type="scientific">Micavibrio aeruginosavorus</name>
    <dbReference type="NCBI Taxonomy" id="349221"/>
    <lineage>
        <taxon>Bacteria</taxon>
        <taxon>Pseudomonadati</taxon>
        <taxon>Bdellovibrionota</taxon>
        <taxon>Bdellovibrionia</taxon>
        <taxon>Bdellovibrionales</taxon>
        <taxon>Pseudobdellovibrionaceae</taxon>
        <taxon>Micavibrio</taxon>
    </lineage>
</organism>
<dbReference type="Proteomes" id="UP000249557">
    <property type="component" value="Unassembled WGS sequence"/>
</dbReference>
<dbReference type="EMBL" id="QFNK01000113">
    <property type="protein sequence ID" value="PZO86501.1"/>
    <property type="molecule type" value="Genomic_DNA"/>
</dbReference>
<accession>A0A2W5BTH3</accession>